<keyword evidence="2 4" id="KW-0663">Pyridoxal phosphate</keyword>
<comment type="catalytic activity">
    <reaction evidence="4">
        <text>L-alanine = D-alanine</text>
        <dbReference type="Rhea" id="RHEA:20249"/>
        <dbReference type="ChEBI" id="CHEBI:57416"/>
        <dbReference type="ChEBI" id="CHEBI:57972"/>
        <dbReference type="EC" id="5.1.1.1"/>
    </reaction>
</comment>
<comment type="function">
    <text evidence="4">Catalyzes the interconversion of L-alanine and D-alanine. May also act on other amino acids.</text>
</comment>
<dbReference type="HAMAP" id="MF_01201">
    <property type="entry name" value="Ala_racemase"/>
    <property type="match status" value="1"/>
</dbReference>
<feature type="modified residue" description="N6-(pyridoxal phosphate)lysine" evidence="4">
    <location>
        <position position="67"/>
    </location>
</feature>
<keyword evidence="7" id="KW-1185">Reference proteome</keyword>
<dbReference type="EC" id="5.1.1.1" evidence="4"/>
<feature type="binding site" evidence="4">
    <location>
        <position position="344"/>
    </location>
    <ligand>
        <name>substrate</name>
    </ligand>
</feature>
<dbReference type="Pfam" id="PF01168">
    <property type="entry name" value="Ala_racemase_N"/>
    <property type="match status" value="1"/>
</dbReference>
<dbReference type="SUPFAM" id="SSF50621">
    <property type="entry name" value="Alanine racemase C-terminal domain-like"/>
    <property type="match status" value="1"/>
</dbReference>
<name>A0ABP5M3D7_9ACTN</name>
<feature type="active site" description="Proton acceptor; specific for D-alanine" evidence="4">
    <location>
        <position position="67"/>
    </location>
</feature>
<dbReference type="SMART" id="SM01005">
    <property type="entry name" value="Ala_racemase_C"/>
    <property type="match status" value="1"/>
</dbReference>
<evidence type="ECO:0000256" key="3">
    <source>
        <dbReference type="ARBA" id="ARBA00023235"/>
    </source>
</evidence>
<evidence type="ECO:0000313" key="7">
    <source>
        <dbReference type="Proteomes" id="UP001501020"/>
    </source>
</evidence>
<dbReference type="PANTHER" id="PTHR30511">
    <property type="entry name" value="ALANINE RACEMASE"/>
    <property type="match status" value="1"/>
</dbReference>
<proteinExistence type="inferred from homology"/>
<evidence type="ECO:0000259" key="5">
    <source>
        <dbReference type="SMART" id="SM01005"/>
    </source>
</evidence>
<dbReference type="Pfam" id="PF00842">
    <property type="entry name" value="Ala_racemase_C"/>
    <property type="match status" value="1"/>
</dbReference>
<sequence length="407" mass="42202">MGKRACGGVLVGGRCPAGDAPGTALGTADWVTMRVPAEARVDLDAIAGNIGLLREKAGGAEVMAMVKAEAYGHGLVEAGRAALAGGATWLGVAKLAEALALRDAGVDVRTLVCLGVPGEPYEQAVARDVDLTVGALWLVEELVQAAQRAGRPARVHLKADTGMTRGGARGQDWHDLVDAALKAEAAGHLRVVGVMSHFACADEPGHPSIGTQIGAFTEMVEHAEKAGARPEVRHLANSAAALTLPEARFDLVRPGIATYGLTPIPSLGTFGLRPAMTLVADAALVKRVPAGSGVSYGHTYFTARETNLAVVPAGYGDGIPRHGSNVLEVLAAGRRRTIAGRVCMDQFVIDLGDDELAPGEEIVLFGPGDRGEPTAQEWADALGTISYEIVTRIGSRVPRVYGGRRGA</sequence>
<comment type="pathway">
    <text evidence="4">Amino-acid biosynthesis; D-alanine biosynthesis; D-alanine from L-alanine: step 1/1.</text>
</comment>
<comment type="cofactor">
    <cofactor evidence="1 4">
        <name>pyridoxal 5'-phosphate</name>
        <dbReference type="ChEBI" id="CHEBI:597326"/>
    </cofactor>
</comment>
<dbReference type="InterPro" id="IPR029066">
    <property type="entry name" value="PLP-binding_barrel"/>
</dbReference>
<evidence type="ECO:0000256" key="2">
    <source>
        <dbReference type="ARBA" id="ARBA00022898"/>
    </source>
</evidence>
<dbReference type="InterPro" id="IPR000821">
    <property type="entry name" value="Ala_racemase"/>
</dbReference>
<organism evidence="6 7">
    <name type="scientific">Actinomadura napierensis</name>
    <dbReference type="NCBI Taxonomy" id="267854"/>
    <lineage>
        <taxon>Bacteria</taxon>
        <taxon>Bacillati</taxon>
        <taxon>Actinomycetota</taxon>
        <taxon>Actinomycetes</taxon>
        <taxon>Streptosporangiales</taxon>
        <taxon>Thermomonosporaceae</taxon>
        <taxon>Actinomadura</taxon>
    </lineage>
</organism>
<evidence type="ECO:0000256" key="1">
    <source>
        <dbReference type="ARBA" id="ARBA00001933"/>
    </source>
</evidence>
<evidence type="ECO:0000313" key="6">
    <source>
        <dbReference type="EMBL" id="GAA2162219.1"/>
    </source>
</evidence>
<reference evidence="7" key="1">
    <citation type="journal article" date="2019" name="Int. J. Syst. Evol. Microbiol.">
        <title>The Global Catalogue of Microorganisms (GCM) 10K type strain sequencing project: providing services to taxonomists for standard genome sequencing and annotation.</title>
        <authorList>
            <consortium name="The Broad Institute Genomics Platform"/>
            <consortium name="The Broad Institute Genome Sequencing Center for Infectious Disease"/>
            <person name="Wu L."/>
            <person name="Ma J."/>
        </authorList>
    </citation>
    <scope>NUCLEOTIDE SEQUENCE [LARGE SCALE GENOMIC DNA]</scope>
    <source>
        <strain evidence="7">JCM 13850</strain>
    </source>
</reference>
<dbReference type="Gene3D" id="3.20.20.10">
    <property type="entry name" value="Alanine racemase"/>
    <property type="match status" value="1"/>
</dbReference>
<dbReference type="InterPro" id="IPR011079">
    <property type="entry name" value="Ala_racemase_C"/>
</dbReference>
<gene>
    <name evidence="6" type="primary">alr_2</name>
    <name evidence="6" type="ORF">GCM10009727_77340</name>
</gene>
<accession>A0ABP5M3D7</accession>
<protein>
    <recommendedName>
        <fullName evidence="4">Alanine racemase</fullName>
        <ecNumber evidence="4">5.1.1.1</ecNumber>
    </recommendedName>
</protein>
<feature type="active site" description="Proton acceptor; specific for L-alanine" evidence="4">
    <location>
        <position position="296"/>
    </location>
</feature>
<dbReference type="PANTHER" id="PTHR30511:SF0">
    <property type="entry name" value="ALANINE RACEMASE, CATABOLIC-RELATED"/>
    <property type="match status" value="1"/>
</dbReference>
<dbReference type="SUPFAM" id="SSF51419">
    <property type="entry name" value="PLP-binding barrel"/>
    <property type="match status" value="1"/>
</dbReference>
<dbReference type="Proteomes" id="UP001501020">
    <property type="component" value="Unassembled WGS sequence"/>
</dbReference>
<dbReference type="Gene3D" id="2.40.37.10">
    <property type="entry name" value="Lyase, Ornithine Decarboxylase, Chain A, domain 1"/>
    <property type="match status" value="1"/>
</dbReference>
<dbReference type="InterPro" id="IPR009006">
    <property type="entry name" value="Ala_racemase/Decarboxylase_C"/>
</dbReference>
<feature type="domain" description="Alanine racemase C-terminal" evidence="5">
    <location>
        <begin position="275"/>
        <end position="402"/>
    </location>
</feature>
<evidence type="ECO:0000256" key="4">
    <source>
        <dbReference type="HAMAP-Rule" id="MF_01201"/>
    </source>
</evidence>
<dbReference type="InterPro" id="IPR001608">
    <property type="entry name" value="Ala_racemase_N"/>
</dbReference>
<comment type="caution">
    <text evidence="6">The sequence shown here is derived from an EMBL/GenBank/DDBJ whole genome shotgun (WGS) entry which is preliminary data.</text>
</comment>
<dbReference type="NCBIfam" id="TIGR00492">
    <property type="entry name" value="alr"/>
    <property type="match status" value="1"/>
</dbReference>
<keyword evidence="3 4" id="KW-0413">Isomerase</keyword>
<comment type="similarity">
    <text evidence="4">Belongs to the alanine racemase family.</text>
</comment>
<dbReference type="PRINTS" id="PR00992">
    <property type="entry name" value="ALARACEMASE"/>
</dbReference>
<dbReference type="CDD" id="cd00430">
    <property type="entry name" value="PLPDE_III_AR"/>
    <property type="match status" value="1"/>
</dbReference>
<dbReference type="EMBL" id="BAAAMR010000103">
    <property type="protein sequence ID" value="GAA2162219.1"/>
    <property type="molecule type" value="Genomic_DNA"/>
</dbReference>
<feature type="binding site" evidence="4">
    <location>
        <position position="165"/>
    </location>
    <ligand>
        <name>substrate</name>
    </ligand>
</feature>